<protein>
    <submittedName>
        <fullName evidence="1">Uncharacterized protein</fullName>
    </submittedName>
</protein>
<evidence type="ECO:0000313" key="1">
    <source>
        <dbReference type="EMBL" id="MBR0656096.1"/>
    </source>
</evidence>
<keyword evidence="2" id="KW-1185">Reference proteome</keyword>
<organism evidence="1 2">
    <name type="scientific">Plastoroseomonas arctica</name>
    <dbReference type="NCBI Taxonomy" id="1509237"/>
    <lineage>
        <taxon>Bacteria</taxon>
        <taxon>Pseudomonadati</taxon>
        <taxon>Pseudomonadota</taxon>
        <taxon>Alphaproteobacteria</taxon>
        <taxon>Acetobacterales</taxon>
        <taxon>Acetobacteraceae</taxon>
        <taxon>Plastoroseomonas</taxon>
    </lineage>
</organism>
<dbReference type="EMBL" id="JAAEDH010000015">
    <property type="protein sequence ID" value="MBR0656096.1"/>
    <property type="molecule type" value="Genomic_DNA"/>
</dbReference>
<accession>A0AAF1KMA3</accession>
<proteinExistence type="predicted"/>
<dbReference type="Proteomes" id="UP001196068">
    <property type="component" value="Unassembled WGS sequence"/>
</dbReference>
<sequence>MAETLVFPGEVEWTGENPGISLKQDPAGPFTTLASFFRVMLSPHGRGHALVLALSPQDAAPPEERANLCLTDNEPLARWLVANYVSHFGAWRGLPALVGLQYRALERVESRGDAITAYGETVRAGALNVALDWTGLGKPFCFALSPTQSATGAHHMPSLFVGCDNATVTVNDVALSGAPIPREVAGQRITTAMLAFSETWIRAE</sequence>
<reference evidence="1" key="1">
    <citation type="submission" date="2020-01" db="EMBL/GenBank/DDBJ databases">
        <authorList>
            <person name="Rat A."/>
        </authorList>
    </citation>
    <scope>NUCLEOTIDE SEQUENCE</scope>
    <source>
        <strain evidence="1">LMG 28251</strain>
    </source>
</reference>
<dbReference type="AlphaFoldDB" id="A0AAF1KMA3"/>
<reference evidence="1" key="2">
    <citation type="journal article" date="2021" name="Syst. Appl. Microbiol.">
        <title>Roseomonas hellenica sp. nov., isolated from roots of wild-growing Alkanna tinctoria.</title>
        <authorList>
            <person name="Rat A."/>
            <person name="Naranjo H.D."/>
            <person name="Lebbe L."/>
            <person name="Cnockaert M."/>
            <person name="Krigas N."/>
            <person name="Grigoriadou K."/>
            <person name="Maloupa E."/>
            <person name="Willems A."/>
        </authorList>
    </citation>
    <scope>NUCLEOTIDE SEQUENCE</scope>
    <source>
        <strain evidence="1">LMG 28251</strain>
    </source>
</reference>
<evidence type="ECO:0000313" key="2">
    <source>
        <dbReference type="Proteomes" id="UP001196068"/>
    </source>
</evidence>
<dbReference type="RefSeq" id="WP_211874942.1">
    <property type="nucleotide sequence ID" value="NZ_JAAEDH010000015.1"/>
</dbReference>
<comment type="caution">
    <text evidence="1">The sequence shown here is derived from an EMBL/GenBank/DDBJ whole genome shotgun (WGS) entry which is preliminary data.</text>
</comment>
<gene>
    <name evidence="1" type="ORF">GXW79_13515</name>
</gene>
<name>A0AAF1KMA3_9PROT</name>